<dbReference type="Proteomes" id="UP001280121">
    <property type="component" value="Unassembled WGS sequence"/>
</dbReference>
<gene>
    <name evidence="1" type="ORF">Ddye_030107</name>
</gene>
<name>A0AAD9TFP4_9ROSI</name>
<dbReference type="AlphaFoldDB" id="A0AAD9TFP4"/>
<organism evidence="1 2">
    <name type="scientific">Dipteronia dyeriana</name>
    <dbReference type="NCBI Taxonomy" id="168575"/>
    <lineage>
        <taxon>Eukaryota</taxon>
        <taxon>Viridiplantae</taxon>
        <taxon>Streptophyta</taxon>
        <taxon>Embryophyta</taxon>
        <taxon>Tracheophyta</taxon>
        <taxon>Spermatophyta</taxon>
        <taxon>Magnoliopsida</taxon>
        <taxon>eudicotyledons</taxon>
        <taxon>Gunneridae</taxon>
        <taxon>Pentapetalae</taxon>
        <taxon>rosids</taxon>
        <taxon>malvids</taxon>
        <taxon>Sapindales</taxon>
        <taxon>Sapindaceae</taxon>
        <taxon>Hippocastanoideae</taxon>
        <taxon>Acereae</taxon>
        <taxon>Dipteronia</taxon>
    </lineage>
</organism>
<proteinExistence type="predicted"/>
<accession>A0AAD9TFP4</accession>
<dbReference type="SUPFAM" id="SSF51735">
    <property type="entry name" value="NAD(P)-binding Rossmann-fold domains"/>
    <property type="match status" value="1"/>
</dbReference>
<comment type="caution">
    <text evidence="1">The sequence shown here is derived from an EMBL/GenBank/DDBJ whole genome shotgun (WGS) entry which is preliminary data.</text>
</comment>
<dbReference type="Gene3D" id="3.40.50.720">
    <property type="entry name" value="NAD(P)-binding Rossmann-like Domain"/>
    <property type="match status" value="1"/>
</dbReference>
<evidence type="ECO:0000313" key="2">
    <source>
        <dbReference type="Proteomes" id="UP001280121"/>
    </source>
</evidence>
<sequence>MSPLPPPTELLNRIGLATSGLGAATASSLSSWTVIPLIIKEITSQNKDAHLKAFQVDLSSFQSISKFKDSLKHWLLDSDMHSSIQLLINNTGILATSSRVTAEGYDK</sequence>
<dbReference type="InterPro" id="IPR036291">
    <property type="entry name" value="NAD(P)-bd_dom_sf"/>
</dbReference>
<dbReference type="EMBL" id="JANJYI010000009">
    <property type="protein sequence ID" value="KAK2635315.1"/>
    <property type="molecule type" value="Genomic_DNA"/>
</dbReference>
<reference evidence="1" key="1">
    <citation type="journal article" date="2023" name="Plant J.">
        <title>Genome sequences and population genomics provide insights into the demographic history, inbreeding, and mutation load of two 'living fossil' tree species of Dipteronia.</title>
        <authorList>
            <person name="Feng Y."/>
            <person name="Comes H.P."/>
            <person name="Chen J."/>
            <person name="Zhu S."/>
            <person name="Lu R."/>
            <person name="Zhang X."/>
            <person name="Li P."/>
            <person name="Qiu J."/>
            <person name="Olsen K.M."/>
            <person name="Qiu Y."/>
        </authorList>
    </citation>
    <scope>NUCLEOTIDE SEQUENCE</scope>
    <source>
        <strain evidence="1">KIB01</strain>
    </source>
</reference>
<keyword evidence="2" id="KW-1185">Reference proteome</keyword>
<protein>
    <submittedName>
        <fullName evidence="1">Uncharacterized protein</fullName>
    </submittedName>
</protein>
<evidence type="ECO:0000313" key="1">
    <source>
        <dbReference type="EMBL" id="KAK2635315.1"/>
    </source>
</evidence>